<sequence length="234" mass="26542">IKTILIADTIYLKYLIKNTKVEPHFGHVTPCAIEDYEHIDIVLIPNYQATHYNPDIQTKIDMCNLTLKNHMNNSYVVPGTGKSFLSKYLINAVEAQAKMYALLLKKQPDKSEFETMLTATTNQAAAVLKEITNMDATTIHSMLRLTVSFHPKTGKPMLRKRKDYKQFFNKLVIIDEASRVDDVLADHIDKTICDSKIVFIGDKYQLAPVGKNVSIMDTLNCTQATMNQVMRNQG</sequence>
<dbReference type="AlphaFoldDB" id="X0YBP7"/>
<dbReference type="Gene3D" id="3.40.50.300">
    <property type="entry name" value="P-loop containing nucleotide triphosphate hydrolases"/>
    <property type="match status" value="1"/>
</dbReference>
<dbReference type="InterPro" id="IPR027417">
    <property type="entry name" value="P-loop_NTPase"/>
</dbReference>
<protein>
    <submittedName>
        <fullName evidence="1">Uncharacterized protein</fullName>
    </submittedName>
</protein>
<dbReference type="SUPFAM" id="SSF52540">
    <property type="entry name" value="P-loop containing nucleoside triphosphate hydrolases"/>
    <property type="match status" value="1"/>
</dbReference>
<name>X0YBP7_9ZZZZ</name>
<gene>
    <name evidence="1" type="ORF">S01H1_76719</name>
</gene>
<feature type="non-terminal residue" evidence="1">
    <location>
        <position position="1"/>
    </location>
</feature>
<dbReference type="EMBL" id="BARS01051515">
    <property type="protein sequence ID" value="GAG46138.1"/>
    <property type="molecule type" value="Genomic_DNA"/>
</dbReference>
<comment type="caution">
    <text evidence="1">The sequence shown here is derived from an EMBL/GenBank/DDBJ whole genome shotgun (WGS) entry which is preliminary data.</text>
</comment>
<accession>X0YBP7</accession>
<reference evidence="1" key="1">
    <citation type="journal article" date="2014" name="Front. Microbiol.">
        <title>High frequency of phylogenetically diverse reductive dehalogenase-homologous genes in deep subseafloor sedimentary metagenomes.</title>
        <authorList>
            <person name="Kawai M."/>
            <person name="Futagami T."/>
            <person name="Toyoda A."/>
            <person name="Takaki Y."/>
            <person name="Nishi S."/>
            <person name="Hori S."/>
            <person name="Arai W."/>
            <person name="Tsubouchi T."/>
            <person name="Morono Y."/>
            <person name="Uchiyama I."/>
            <person name="Ito T."/>
            <person name="Fujiyama A."/>
            <person name="Inagaki F."/>
            <person name="Takami H."/>
        </authorList>
    </citation>
    <scope>NUCLEOTIDE SEQUENCE</scope>
    <source>
        <strain evidence="1">Expedition CK06-06</strain>
    </source>
</reference>
<feature type="non-terminal residue" evidence="1">
    <location>
        <position position="234"/>
    </location>
</feature>
<proteinExistence type="predicted"/>
<evidence type="ECO:0000313" key="1">
    <source>
        <dbReference type="EMBL" id="GAG46138.1"/>
    </source>
</evidence>
<dbReference type="Pfam" id="PF13245">
    <property type="entry name" value="AAA_19"/>
    <property type="match status" value="1"/>
</dbReference>
<organism evidence="1">
    <name type="scientific">marine sediment metagenome</name>
    <dbReference type="NCBI Taxonomy" id="412755"/>
    <lineage>
        <taxon>unclassified sequences</taxon>
        <taxon>metagenomes</taxon>
        <taxon>ecological metagenomes</taxon>
    </lineage>
</organism>